<feature type="region of interest" description="Disordered" evidence="1">
    <location>
        <begin position="1"/>
        <end position="31"/>
    </location>
</feature>
<evidence type="ECO:0000313" key="3">
    <source>
        <dbReference type="Proteomes" id="UP000000844"/>
    </source>
</evidence>
<dbReference type="AlphaFoldDB" id="D3Q6L7"/>
<protein>
    <submittedName>
        <fullName evidence="2">Uncharacterized protein</fullName>
    </submittedName>
</protein>
<reference evidence="2 3" key="1">
    <citation type="journal article" date="2009" name="Stand. Genomic Sci.">
        <title>Complete genome sequence of Stackebrandtia nassauensis type strain (LLR-40K-21).</title>
        <authorList>
            <person name="Munk C."/>
            <person name="Lapidus A."/>
            <person name="Copeland A."/>
            <person name="Jando M."/>
            <person name="Mayilraj S."/>
            <person name="Glavina Del Rio T."/>
            <person name="Nolan M."/>
            <person name="Chen F."/>
            <person name="Lucas S."/>
            <person name="Tice H."/>
            <person name="Cheng J.F."/>
            <person name="Han C."/>
            <person name="Detter J.C."/>
            <person name="Bruce D."/>
            <person name="Goodwin L."/>
            <person name="Chain P."/>
            <person name="Pitluck S."/>
            <person name="Goker M."/>
            <person name="Ovchinikova G."/>
            <person name="Pati A."/>
            <person name="Ivanova N."/>
            <person name="Mavromatis K."/>
            <person name="Chen A."/>
            <person name="Palaniappan K."/>
            <person name="Land M."/>
            <person name="Hauser L."/>
            <person name="Chang Y.J."/>
            <person name="Jeffries C.D."/>
            <person name="Bristow J."/>
            <person name="Eisen J.A."/>
            <person name="Markowitz V."/>
            <person name="Hugenholtz P."/>
            <person name="Kyrpides N.C."/>
            <person name="Klenk H.P."/>
        </authorList>
    </citation>
    <scope>NUCLEOTIDE SEQUENCE [LARGE SCALE GENOMIC DNA]</scope>
    <source>
        <strain evidence="3">DSM 44728 / CIP 108903 / NRRL B-16338 / NBRC 102104 / LLR-40K-21</strain>
    </source>
</reference>
<organism evidence="2 3">
    <name type="scientific">Stackebrandtia nassauensis (strain DSM 44728 / CIP 108903 / NRRL B-16338 / NBRC 102104 / LLR-40K-21)</name>
    <dbReference type="NCBI Taxonomy" id="446470"/>
    <lineage>
        <taxon>Bacteria</taxon>
        <taxon>Bacillati</taxon>
        <taxon>Actinomycetota</taxon>
        <taxon>Actinomycetes</taxon>
        <taxon>Glycomycetales</taxon>
        <taxon>Glycomycetaceae</taxon>
        <taxon>Stackebrandtia</taxon>
    </lineage>
</organism>
<proteinExistence type="predicted"/>
<feature type="compositionally biased region" description="Basic and acidic residues" evidence="1">
    <location>
        <begin position="64"/>
        <end position="75"/>
    </location>
</feature>
<dbReference type="EMBL" id="CP001778">
    <property type="protein sequence ID" value="ADD44260.1"/>
    <property type="molecule type" value="Genomic_DNA"/>
</dbReference>
<dbReference type="HOGENOM" id="CLU_2525940_0_0_11"/>
<accession>D3Q6L7</accession>
<feature type="region of interest" description="Disordered" evidence="1">
    <location>
        <begin position="64"/>
        <end position="84"/>
    </location>
</feature>
<sequence length="84" mass="9154">MVDEDEPFGVDTSGVVGSGMTGRPRGMRHPLPDRNAVDAWLTEEPLLSPQEIVARMGELDPEGAKELLDREQAKRDARRGRAGG</sequence>
<keyword evidence="3" id="KW-1185">Reference proteome</keyword>
<evidence type="ECO:0000256" key="1">
    <source>
        <dbReference type="SAM" id="MobiDB-lite"/>
    </source>
</evidence>
<name>D3Q6L7_STANL</name>
<evidence type="ECO:0000313" key="2">
    <source>
        <dbReference type="EMBL" id="ADD44260.1"/>
    </source>
</evidence>
<dbReference type="KEGG" id="sna:Snas_4617"/>
<gene>
    <name evidence="2" type="ordered locus">Snas_4617</name>
</gene>
<dbReference type="Proteomes" id="UP000000844">
    <property type="component" value="Chromosome"/>
</dbReference>
<dbReference type="STRING" id="446470.Snas_4617"/>